<dbReference type="AlphaFoldDB" id="A0A2N3NGQ0"/>
<comment type="caution">
    <text evidence="2">The sequence shown here is derived from an EMBL/GenBank/DDBJ whole genome shotgun (WGS) entry which is preliminary data.</text>
</comment>
<protein>
    <submittedName>
        <fullName evidence="2">Uncharacterized protein</fullName>
    </submittedName>
</protein>
<dbReference type="InterPro" id="IPR015943">
    <property type="entry name" value="WD40/YVTN_repeat-like_dom_sf"/>
</dbReference>
<proteinExistence type="predicted"/>
<dbReference type="Proteomes" id="UP000233524">
    <property type="component" value="Unassembled WGS sequence"/>
</dbReference>
<dbReference type="Gene3D" id="2.130.10.10">
    <property type="entry name" value="YVTN repeat-like/Quinoprotein amine dehydrogenase"/>
    <property type="match status" value="1"/>
</dbReference>
<dbReference type="OrthoDB" id="10006285at2759"/>
<dbReference type="InterPro" id="IPR053216">
    <property type="entry name" value="Appressorial_penetr-assoc"/>
</dbReference>
<evidence type="ECO:0000313" key="3">
    <source>
        <dbReference type="Proteomes" id="UP000233524"/>
    </source>
</evidence>
<gene>
    <name evidence="2" type="ORF">jhhlp_001755</name>
</gene>
<sequence length="710" mass="73576">MHLLYFSTVAFLVSAGLIKAATLNYFRGDSLGAHLFTRQVQQTCLDENLIQSASALTGQEPGTQGIKPGQAESATDENNFINFCRDQEITNGRQITTGSCNGIPMGRIPAVSNMISAMITNPKSGSQIPADTTFDISVQTAHLNAGNFVNPTTNYYTAPQDLDGNGDIIGHCHVTVQDIDTLDSNTPPDPRKFAFFKGIDDGGDGQGLLRAVVEGGLPPGVYRVCTMIAAQNHQPVAMPVAQRGAQDDCNKFEVVAATGSGPSTSPNQKNGDMTQNQDEEGFVVAEDGINDNQNGNNNTSDSQQLISPIGLLLHCLVQGTASHPLQCHSAGRNSVAKAIYFLTNDEVNAVVALPISDDGTLSPGAVTATGGVGSVALNADNQPATPDALVGQSALTVAGNHIFAVNAGSNTLSMLAISPWDPTQLTLVGEPAMIPGEFPNTVAVSTRNRLVCVGTTGSLAGISCSPFTEQGLCGMDGLRPFDLGQTTPPVGPTNTVSQTFFSEDESLLFTTVKGDPATNKTGFLSVFPVERTRVNGRTARTLAQTDTRSVPDGTAVLFGSQVIPGTNANIFVTDAAFGAALLSVDPTSLEATTIATGNVEGQVATCWATISAATGSAFVTDVGVNRIVEVSLSDSTVISELDLSETGDPGLIDLRAGGNFIYALSPGNGTTEAGIAVVDVSRGSGSATLVQRFDVSDVAGKNAQGMAVLE</sequence>
<evidence type="ECO:0000256" key="1">
    <source>
        <dbReference type="SAM" id="SignalP"/>
    </source>
</evidence>
<name>A0A2N3NGQ0_9PEZI</name>
<feature type="chain" id="PRO_5014600095" evidence="1">
    <location>
        <begin position="21"/>
        <end position="710"/>
    </location>
</feature>
<dbReference type="PANTHER" id="PTHR34587:SF2">
    <property type="entry name" value="G-PROTEIN COUPLED RECEPTORS FAMILY 1 PROFILE DOMAIN-CONTAINING PROTEIN"/>
    <property type="match status" value="1"/>
</dbReference>
<dbReference type="SUPFAM" id="SSF75011">
    <property type="entry name" value="3-carboxy-cis,cis-mucoante lactonizing enzyme"/>
    <property type="match status" value="1"/>
</dbReference>
<accession>A0A2N3NGQ0</accession>
<reference evidence="2 3" key="1">
    <citation type="journal article" date="2017" name="G3 (Bethesda)">
        <title>First Draft Genome Sequence of the Pathogenic Fungus Lomentospora prolificans (Formerly Scedosporium prolificans).</title>
        <authorList>
            <person name="Luo R."/>
            <person name="Zimin A."/>
            <person name="Workman R."/>
            <person name="Fan Y."/>
            <person name="Pertea G."/>
            <person name="Grossman N."/>
            <person name="Wear M.P."/>
            <person name="Jia B."/>
            <person name="Miller H."/>
            <person name="Casadevall A."/>
            <person name="Timp W."/>
            <person name="Zhang S.X."/>
            <person name="Salzberg S.L."/>
        </authorList>
    </citation>
    <scope>NUCLEOTIDE SEQUENCE [LARGE SCALE GENOMIC DNA]</scope>
    <source>
        <strain evidence="2 3">JHH-5317</strain>
    </source>
</reference>
<organism evidence="2 3">
    <name type="scientific">Lomentospora prolificans</name>
    <dbReference type="NCBI Taxonomy" id="41688"/>
    <lineage>
        <taxon>Eukaryota</taxon>
        <taxon>Fungi</taxon>
        <taxon>Dikarya</taxon>
        <taxon>Ascomycota</taxon>
        <taxon>Pezizomycotina</taxon>
        <taxon>Sordariomycetes</taxon>
        <taxon>Hypocreomycetidae</taxon>
        <taxon>Microascales</taxon>
        <taxon>Microascaceae</taxon>
        <taxon>Lomentospora</taxon>
    </lineage>
</organism>
<evidence type="ECO:0000313" key="2">
    <source>
        <dbReference type="EMBL" id="PKS11605.1"/>
    </source>
</evidence>
<dbReference type="PANTHER" id="PTHR34587">
    <property type="entry name" value="VWFA DOMAIN-CONTAINING PROTEIN"/>
    <property type="match status" value="1"/>
</dbReference>
<dbReference type="STRING" id="41688.A0A2N3NGQ0"/>
<feature type="signal peptide" evidence="1">
    <location>
        <begin position="1"/>
        <end position="20"/>
    </location>
</feature>
<dbReference type="EMBL" id="NLAX01000006">
    <property type="protein sequence ID" value="PKS11605.1"/>
    <property type="molecule type" value="Genomic_DNA"/>
</dbReference>
<keyword evidence="3" id="KW-1185">Reference proteome</keyword>
<dbReference type="InParanoid" id="A0A2N3NGQ0"/>
<keyword evidence="1" id="KW-0732">Signal</keyword>
<dbReference type="VEuPathDB" id="FungiDB:jhhlp_001755"/>